<name>A0A9P7RW03_9AGAR</name>
<keyword evidence="3" id="KW-1185">Reference proteome</keyword>
<accession>A0A9P7RW03</accession>
<dbReference type="GO" id="GO:0005783">
    <property type="term" value="C:endoplasmic reticulum"/>
    <property type="evidence" value="ECO:0007669"/>
    <property type="project" value="InterPro"/>
</dbReference>
<keyword evidence="1" id="KW-0472">Membrane</keyword>
<keyword evidence="1" id="KW-1133">Transmembrane helix</keyword>
<dbReference type="AlphaFoldDB" id="A0A9P7RW03"/>
<dbReference type="InterPro" id="IPR012098">
    <property type="entry name" value="SND3_fun"/>
</dbReference>
<dbReference type="RefSeq" id="XP_043007202.1">
    <property type="nucleotide sequence ID" value="XM_043154745.1"/>
</dbReference>
<dbReference type="Pfam" id="PF10032">
    <property type="entry name" value="Pho88"/>
    <property type="match status" value="1"/>
</dbReference>
<reference evidence="2" key="1">
    <citation type="journal article" date="2021" name="Genome Biol. Evol.">
        <title>The assembled and annotated genome of the fairy-ring fungus Marasmius oreades.</title>
        <authorList>
            <person name="Hiltunen M."/>
            <person name="Ament-Velasquez S.L."/>
            <person name="Johannesson H."/>
        </authorList>
    </citation>
    <scope>NUCLEOTIDE SEQUENCE</scope>
    <source>
        <strain evidence="2">03SP1</strain>
    </source>
</reference>
<proteinExistence type="predicted"/>
<organism evidence="2 3">
    <name type="scientific">Marasmius oreades</name>
    <name type="common">fairy-ring Marasmius</name>
    <dbReference type="NCBI Taxonomy" id="181124"/>
    <lineage>
        <taxon>Eukaryota</taxon>
        <taxon>Fungi</taxon>
        <taxon>Dikarya</taxon>
        <taxon>Basidiomycota</taxon>
        <taxon>Agaricomycotina</taxon>
        <taxon>Agaricomycetes</taxon>
        <taxon>Agaricomycetidae</taxon>
        <taxon>Agaricales</taxon>
        <taxon>Marasmiineae</taxon>
        <taxon>Marasmiaceae</taxon>
        <taxon>Marasmius</taxon>
    </lineage>
</organism>
<dbReference type="GO" id="GO:0045047">
    <property type="term" value="P:protein targeting to ER"/>
    <property type="evidence" value="ECO:0007669"/>
    <property type="project" value="InterPro"/>
</dbReference>
<dbReference type="EMBL" id="CM032186">
    <property type="protein sequence ID" value="KAG7090732.1"/>
    <property type="molecule type" value="Genomic_DNA"/>
</dbReference>
<evidence type="ECO:0000313" key="3">
    <source>
        <dbReference type="Proteomes" id="UP001049176"/>
    </source>
</evidence>
<dbReference type="Proteomes" id="UP001049176">
    <property type="component" value="Chromosome 6"/>
</dbReference>
<evidence type="ECO:0008006" key="4">
    <source>
        <dbReference type="Google" id="ProtNLM"/>
    </source>
</evidence>
<evidence type="ECO:0000256" key="1">
    <source>
        <dbReference type="SAM" id="Phobius"/>
    </source>
</evidence>
<gene>
    <name evidence="2" type="ORF">E1B28_009822</name>
</gene>
<feature type="transmembrane region" description="Helical" evidence="1">
    <location>
        <begin position="31"/>
        <end position="50"/>
    </location>
</feature>
<dbReference type="OrthoDB" id="18139at2759"/>
<protein>
    <recommendedName>
        <fullName evidence="4">Inorganic phosphate transporter pho88</fullName>
    </recommendedName>
</protein>
<dbReference type="KEGG" id="more:E1B28_009822"/>
<evidence type="ECO:0000313" key="2">
    <source>
        <dbReference type="EMBL" id="KAG7090732.1"/>
    </source>
</evidence>
<comment type="caution">
    <text evidence="2">The sequence shown here is derived from an EMBL/GenBank/DDBJ whole genome shotgun (WGS) entry which is preliminary data.</text>
</comment>
<dbReference type="GO" id="GO:0005739">
    <property type="term" value="C:mitochondrion"/>
    <property type="evidence" value="ECO:0007669"/>
    <property type="project" value="TreeGrafter"/>
</dbReference>
<sequence length="182" mass="20231">MSSPVQNLMISLGAMQLARRINFEDPTNLNYVRIAYVATQLVILGIYYYVSLAVKRKNDQTVLKYVEPPSAMSPNEPPKLVTITVRDYDLAEVSKLLRSAYMGIAMMAFLHGYLHYTQPLFVQSLTGLKGIYDAKPVAIHLLGKDIKRPFKTDSMFGQSTGPQTDAAAIAEAEKKIGAKKDE</sequence>
<keyword evidence="1" id="KW-0812">Transmembrane</keyword>
<dbReference type="PANTHER" id="PTHR28112">
    <property type="entry name" value="SRP-INDEPENDENT TARGETING PROTEIN 3"/>
    <property type="match status" value="1"/>
</dbReference>
<dbReference type="GeneID" id="66078898"/>
<dbReference type="PANTHER" id="PTHR28112:SF1">
    <property type="entry name" value="SRP-INDEPENDENT TARGETING PROTEIN 3"/>
    <property type="match status" value="1"/>
</dbReference>